<keyword evidence="4" id="KW-1185">Reference proteome</keyword>
<dbReference type="PANTHER" id="PTHR37947">
    <property type="entry name" value="BLL2462 PROTEIN"/>
    <property type="match status" value="1"/>
</dbReference>
<evidence type="ECO:0000313" key="4">
    <source>
        <dbReference type="Proteomes" id="UP001155241"/>
    </source>
</evidence>
<dbReference type="Gene3D" id="2.60.40.10">
    <property type="entry name" value="Immunoglobulins"/>
    <property type="match status" value="1"/>
</dbReference>
<sequence length="755" mass="82224">MLTVDPYIPLALWFPLLLAVLAAIVAYAFVLRKRATKSARRGIVTLMSLAAALPMIMLLNPTWVKELPPPAGKPLLTILVDRSASMATTEGEQTRYRQAVQVANEVADDLESRFELRVRAFDGGSDTIELEQFDGQNLDADATNLATAIEDSLDERPQGQAILLLSDGIHNAGGGANRVRASVEKARAMAAPIYTQTIGGQANVDDLEVSLALPQEMAFAGQTLPVEVTLRQRGRLTDRVTVSLVLDGETIEEQEVALQPDGTAEATLEVQQADAGLYRFEVKVSEHPNEVTTLNNSTTLLVRVVDEPVRVLVLEGKPYWDSKFLLRMLASDQAIDLTSIVRVGDDRFIRREIHNTSAASANTAGEETDTAEGDATATTREQTWDVLDSVDPLFADPDWLDGFQVVVLGRDAEVYLNDNRIEQVKRWLAEEGGAMVCMRGPPASVLSERLGGLMPVRWSPATEQRFRVELTESGQGMAWLPATGGGLQSLPSLATMAHPESPKPLAVVLASAAGSSSATEPVITYQPIGSGRVVVVEGAGMWRWAFLPVEHQDRDDVYGHLWRSLVRWLVSSTGLLPNETRAVRSDKVTFDPTERATATLLVRETQAGEPLEVELSGDALDQPQRFPTSPAGDTPGQFRVVFGQLPEGRYQAKVVGSPGDESGATTAFDVKGNLSERLSIAARPDMMRMIAQGSGGEVIEPGDRAALAAKLQQQLEDNFPTRVERVPAWDRWWVLVCVLGVWAVSWGFRRRAGLV</sequence>
<name>A0A9X2FHG4_9BACT</name>
<evidence type="ECO:0000256" key="1">
    <source>
        <dbReference type="SAM" id="MobiDB-lite"/>
    </source>
</evidence>
<organism evidence="3 4">
    <name type="scientific">Aeoliella straminimaris</name>
    <dbReference type="NCBI Taxonomy" id="2954799"/>
    <lineage>
        <taxon>Bacteria</taxon>
        <taxon>Pseudomonadati</taxon>
        <taxon>Planctomycetota</taxon>
        <taxon>Planctomycetia</taxon>
        <taxon>Pirellulales</taxon>
        <taxon>Lacipirellulaceae</taxon>
        <taxon>Aeoliella</taxon>
    </lineage>
</organism>
<comment type="caution">
    <text evidence="3">The sequence shown here is derived from an EMBL/GenBank/DDBJ whole genome shotgun (WGS) entry which is preliminary data.</text>
</comment>
<reference evidence="3" key="1">
    <citation type="submission" date="2022-06" db="EMBL/GenBank/DDBJ databases">
        <title>Aeoliella straminimaris, a novel planctomycete from sediments.</title>
        <authorList>
            <person name="Vitorino I.R."/>
            <person name="Lage O.M."/>
        </authorList>
    </citation>
    <scope>NUCLEOTIDE SEQUENCE</scope>
    <source>
        <strain evidence="3">ICT_H6.2</strain>
    </source>
</reference>
<proteinExistence type="predicted"/>
<dbReference type="RefSeq" id="WP_252852980.1">
    <property type="nucleotide sequence ID" value="NZ_JAMXLR010000043.1"/>
</dbReference>
<evidence type="ECO:0000313" key="3">
    <source>
        <dbReference type="EMBL" id="MCO6044866.1"/>
    </source>
</evidence>
<accession>A0A9X2FHG4</accession>
<dbReference type="InterPro" id="IPR029062">
    <property type="entry name" value="Class_I_gatase-like"/>
</dbReference>
<gene>
    <name evidence="3" type="ORF">NG895_13215</name>
</gene>
<protein>
    <submittedName>
        <fullName evidence="3">VWA domain-containing protein</fullName>
    </submittedName>
</protein>
<dbReference type="SUPFAM" id="SSF52317">
    <property type="entry name" value="Class I glutamine amidotransferase-like"/>
    <property type="match status" value="1"/>
</dbReference>
<keyword evidence="2" id="KW-0472">Membrane</keyword>
<feature type="region of interest" description="Disordered" evidence="1">
    <location>
        <begin position="358"/>
        <end position="382"/>
    </location>
</feature>
<dbReference type="PANTHER" id="PTHR37947:SF1">
    <property type="entry name" value="BLL2462 PROTEIN"/>
    <property type="match status" value="1"/>
</dbReference>
<dbReference type="AlphaFoldDB" id="A0A9X2FHG4"/>
<dbReference type="Proteomes" id="UP001155241">
    <property type="component" value="Unassembled WGS sequence"/>
</dbReference>
<dbReference type="EMBL" id="JAMXLR010000043">
    <property type="protein sequence ID" value="MCO6044866.1"/>
    <property type="molecule type" value="Genomic_DNA"/>
</dbReference>
<dbReference type="CDD" id="cd00198">
    <property type="entry name" value="vWFA"/>
    <property type="match status" value="1"/>
</dbReference>
<feature type="transmembrane region" description="Helical" evidence="2">
    <location>
        <begin position="43"/>
        <end position="64"/>
    </location>
</feature>
<dbReference type="InterPro" id="IPR013783">
    <property type="entry name" value="Ig-like_fold"/>
</dbReference>
<dbReference type="Gene3D" id="3.40.50.880">
    <property type="match status" value="1"/>
</dbReference>
<feature type="transmembrane region" description="Helical" evidence="2">
    <location>
        <begin position="12"/>
        <end position="31"/>
    </location>
</feature>
<evidence type="ECO:0000256" key="2">
    <source>
        <dbReference type="SAM" id="Phobius"/>
    </source>
</evidence>
<dbReference type="InterPro" id="IPR036465">
    <property type="entry name" value="vWFA_dom_sf"/>
</dbReference>
<keyword evidence="2" id="KW-1133">Transmembrane helix</keyword>
<keyword evidence="2" id="KW-0812">Transmembrane</keyword>
<dbReference type="SUPFAM" id="SSF53300">
    <property type="entry name" value="vWA-like"/>
    <property type="match status" value="1"/>
</dbReference>